<name>A0A4Y8WNI9_9PORP</name>
<dbReference type="PANTHER" id="PTHR35604">
    <property type="entry name" value="TRANSPOSASE INSH FOR INSERTION SEQUENCE ELEMENT IS5A-RELATED"/>
    <property type="match status" value="1"/>
</dbReference>
<feature type="domain" description="Transposase InsH N-terminal" evidence="2">
    <location>
        <begin position="1"/>
        <end position="81"/>
    </location>
</feature>
<organism evidence="3 4">
    <name type="scientific">Porphyromonas levii</name>
    <dbReference type="NCBI Taxonomy" id="28114"/>
    <lineage>
        <taxon>Bacteria</taxon>
        <taxon>Pseudomonadati</taxon>
        <taxon>Bacteroidota</taxon>
        <taxon>Bacteroidia</taxon>
        <taxon>Bacteroidales</taxon>
        <taxon>Porphyromonadaceae</taxon>
        <taxon>Porphyromonas</taxon>
    </lineage>
</organism>
<feature type="compositionally biased region" description="Basic and acidic residues" evidence="1">
    <location>
        <begin position="132"/>
        <end position="157"/>
    </location>
</feature>
<evidence type="ECO:0000313" key="3">
    <source>
        <dbReference type="EMBL" id="TFH93776.1"/>
    </source>
</evidence>
<dbReference type="EMBL" id="SPNC01000349">
    <property type="protein sequence ID" value="TFH93776.1"/>
    <property type="molecule type" value="Genomic_DNA"/>
</dbReference>
<protein>
    <submittedName>
        <fullName evidence="3">Transposase</fullName>
    </submittedName>
</protein>
<evidence type="ECO:0000313" key="4">
    <source>
        <dbReference type="Proteomes" id="UP000297225"/>
    </source>
</evidence>
<evidence type="ECO:0000256" key="1">
    <source>
        <dbReference type="SAM" id="MobiDB-lite"/>
    </source>
</evidence>
<accession>A0A4Y8WNI9</accession>
<comment type="caution">
    <text evidence="3">The sequence shown here is derived from an EMBL/GenBank/DDBJ whole genome shotgun (WGS) entry which is preliminary data.</text>
</comment>
<dbReference type="Pfam" id="PF05598">
    <property type="entry name" value="DUF772"/>
    <property type="match status" value="1"/>
</dbReference>
<dbReference type="OrthoDB" id="1014571at2"/>
<dbReference type="AlphaFoldDB" id="A0A4Y8WNI9"/>
<keyword evidence="4" id="KW-1185">Reference proteome</keyword>
<proteinExistence type="predicted"/>
<feature type="non-terminal residue" evidence="3">
    <location>
        <position position="157"/>
    </location>
</feature>
<reference evidence="3 4" key="1">
    <citation type="submission" date="2019-03" db="EMBL/GenBank/DDBJ databases">
        <title>Porphyromonas levii Isolated from the Uterus of Dairy Cows.</title>
        <authorList>
            <person name="Francis A.M."/>
        </authorList>
    </citation>
    <scope>NUCLEOTIDE SEQUENCE [LARGE SCALE GENOMIC DNA]</scope>
    <source>
        <strain evidence="3 4">AF5678</strain>
    </source>
</reference>
<dbReference type="RefSeq" id="WP_134850113.1">
    <property type="nucleotide sequence ID" value="NZ_SPNB01000184.1"/>
</dbReference>
<feature type="region of interest" description="Disordered" evidence="1">
    <location>
        <begin position="129"/>
        <end position="157"/>
    </location>
</feature>
<dbReference type="STRING" id="1122973.GCA_000379925_00348"/>
<sequence length="157" mass="18053">IDWRPFQTLINKKLNKRAEAKGEPTYDGVLMFKILLLETWYNLSDRAVEERINDSISFGKFLDIDMEHVSPDHSTICRFRNAIVEKGLWDKLLSLLNKQLQRHGIMKIETGALVDASIVDSPYAPDGSVKIEVAEDREDTRSEEAKEEERSYQVKVG</sequence>
<feature type="non-terminal residue" evidence="3">
    <location>
        <position position="1"/>
    </location>
</feature>
<dbReference type="PANTHER" id="PTHR35604:SF2">
    <property type="entry name" value="TRANSPOSASE INSH FOR INSERTION SEQUENCE ELEMENT IS5A-RELATED"/>
    <property type="match status" value="1"/>
</dbReference>
<evidence type="ECO:0000259" key="2">
    <source>
        <dbReference type="Pfam" id="PF05598"/>
    </source>
</evidence>
<dbReference type="InterPro" id="IPR008490">
    <property type="entry name" value="Transposase_InsH_N"/>
</dbReference>
<gene>
    <name evidence="3" type="ORF">E4P47_10170</name>
</gene>
<dbReference type="Proteomes" id="UP000297225">
    <property type="component" value="Unassembled WGS sequence"/>
</dbReference>